<evidence type="ECO:0000256" key="1">
    <source>
        <dbReference type="ARBA" id="ARBA00005384"/>
    </source>
</evidence>
<evidence type="ECO:0000313" key="7">
    <source>
        <dbReference type="EMBL" id="EGA68712.1"/>
    </source>
</evidence>
<dbReference type="PRINTS" id="PR00035">
    <property type="entry name" value="HTHGNTR"/>
</dbReference>
<comment type="similarity">
    <text evidence="1">In the C-terminal section; belongs to the class-I pyridoxal-phosphate-dependent aminotransferase family.</text>
</comment>
<evidence type="ECO:0000256" key="4">
    <source>
        <dbReference type="ARBA" id="ARBA00023125"/>
    </source>
</evidence>
<feature type="domain" description="HTH gntR-type" evidence="6">
    <location>
        <begin position="16"/>
        <end position="84"/>
    </location>
</feature>
<name>E8MBC9_PHOS4</name>
<evidence type="ECO:0000256" key="3">
    <source>
        <dbReference type="ARBA" id="ARBA00023015"/>
    </source>
</evidence>
<dbReference type="PANTHER" id="PTHR46577:SF1">
    <property type="entry name" value="HTH-TYPE TRANSCRIPTIONAL REGULATORY PROTEIN GABR"/>
    <property type="match status" value="1"/>
</dbReference>
<dbReference type="CDD" id="cd07377">
    <property type="entry name" value="WHTH_GntR"/>
    <property type="match status" value="1"/>
</dbReference>
<dbReference type="InterPro" id="IPR004839">
    <property type="entry name" value="Aminotransferase_I/II_large"/>
</dbReference>
<dbReference type="PANTHER" id="PTHR46577">
    <property type="entry name" value="HTH-TYPE TRANSCRIPTIONAL REGULATORY PROTEIN GABR"/>
    <property type="match status" value="1"/>
</dbReference>
<evidence type="ECO:0000256" key="2">
    <source>
        <dbReference type="ARBA" id="ARBA00022898"/>
    </source>
</evidence>
<comment type="caution">
    <text evidence="7">The sequence shown here is derived from an EMBL/GenBank/DDBJ whole genome shotgun (WGS) entry which is preliminary data.</text>
</comment>
<dbReference type="OrthoDB" id="9808770at2"/>
<dbReference type="EMBL" id="AEVT01000099">
    <property type="protein sequence ID" value="EGA68712.1"/>
    <property type="molecule type" value="Genomic_DNA"/>
</dbReference>
<dbReference type="CDD" id="cd00609">
    <property type="entry name" value="AAT_like"/>
    <property type="match status" value="1"/>
</dbReference>
<sequence>MMPIDVGDLSLEGSQSALHERLFHAIRAKIVAQLWPLGGKLPSTRKLANELSISRNTVIAAYEQLVAEGYLESRKGSGFYVTVHLPDHYLHTSSERMPQSAAAPISAFEINKPFAPGVPDLAQFPIDKWQRMLLRHGNRISLMGNQNVQGSLALRQALAEYLASSRSVACNASRIIITSGAQQALYIATSAILGAGDKVLMEQPGYAQMSKVLKLKQVDVESLIVKENVGFDLLQVEESAAKALYVTPSNQYPMGTTLNSEQRLNLIHWANLQQRWIIEDDYDSEFQFAHRPYTSLQGLASEMSSEDRVLYIGSFSKVMFNGLRLGYLVVPESLVATCLQIKDATSGDTATHSQEALADFISEGHLLRHIRKMRKLYHQKYQRMCCAIELHFKGKAKVISQAAGLHVTIKWTVEVDEIRLATEAEKIGIVVRPMRYYEDESNPYRHNRAWHSVVLGFGNTGLEQIEPNIAALARLFERLETDA</sequence>
<evidence type="ECO:0000313" key="8">
    <source>
        <dbReference type="Proteomes" id="UP000006228"/>
    </source>
</evidence>
<keyword evidence="4" id="KW-0238">DNA-binding</keyword>
<gene>
    <name evidence="7" type="ORF">VISI1226_03690</name>
</gene>
<dbReference type="Pfam" id="PF00392">
    <property type="entry name" value="GntR"/>
    <property type="match status" value="1"/>
</dbReference>
<dbReference type="InterPro" id="IPR036388">
    <property type="entry name" value="WH-like_DNA-bd_sf"/>
</dbReference>
<dbReference type="Gene3D" id="1.10.10.10">
    <property type="entry name" value="Winged helix-like DNA-binding domain superfamily/Winged helix DNA-binding domain"/>
    <property type="match status" value="1"/>
</dbReference>
<keyword evidence="2" id="KW-0663">Pyridoxal phosphate</keyword>
<dbReference type="SUPFAM" id="SSF46785">
    <property type="entry name" value="Winged helix' DNA-binding domain"/>
    <property type="match status" value="1"/>
</dbReference>
<evidence type="ECO:0000259" key="6">
    <source>
        <dbReference type="PROSITE" id="PS50949"/>
    </source>
</evidence>
<dbReference type="SMART" id="SM00345">
    <property type="entry name" value="HTH_GNTR"/>
    <property type="match status" value="1"/>
</dbReference>
<dbReference type="InterPro" id="IPR051446">
    <property type="entry name" value="HTH_trans_reg/aminotransferase"/>
</dbReference>
<dbReference type="InterPro" id="IPR015424">
    <property type="entry name" value="PyrdxlP-dep_Trfase"/>
</dbReference>
<reference evidence="7 8" key="1">
    <citation type="journal article" date="2012" name="Int. J. Syst. Evol. Microbiol.">
        <title>Vibrio caribbeanicus sp. nov., isolated from the marine sponge Scleritoderma cyanea.</title>
        <authorList>
            <person name="Hoffmann M."/>
            <person name="Monday S.R."/>
            <person name="Allard M.W."/>
            <person name="Strain E.A."/>
            <person name="Whittaker P."/>
            <person name="Naum M."/>
            <person name="McCarthy P.J."/>
            <person name="Lopez J.V."/>
            <person name="Fischer M."/>
            <person name="Brown E.W."/>
        </authorList>
    </citation>
    <scope>NUCLEOTIDE SEQUENCE [LARGE SCALE GENOMIC DNA]</scope>
    <source>
        <strain evidence="8">DSMZ 21326</strain>
    </source>
</reference>
<dbReference type="GO" id="GO:0003700">
    <property type="term" value="F:DNA-binding transcription factor activity"/>
    <property type="evidence" value="ECO:0007669"/>
    <property type="project" value="InterPro"/>
</dbReference>
<dbReference type="GO" id="GO:0003677">
    <property type="term" value="F:DNA binding"/>
    <property type="evidence" value="ECO:0007669"/>
    <property type="project" value="UniProtKB-KW"/>
</dbReference>
<keyword evidence="3" id="KW-0805">Transcription regulation</keyword>
<dbReference type="RefSeq" id="WP_008080048.1">
    <property type="nucleotide sequence ID" value="NZ_AEVT01000099.1"/>
</dbReference>
<dbReference type="SUPFAM" id="SSF53383">
    <property type="entry name" value="PLP-dependent transferases"/>
    <property type="match status" value="1"/>
</dbReference>
<accession>E8MBC9</accession>
<dbReference type="GeneID" id="95570858"/>
<dbReference type="InterPro" id="IPR036390">
    <property type="entry name" value="WH_DNA-bd_sf"/>
</dbReference>
<protein>
    <submittedName>
        <fullName evidence="7">Transcriptional regulator</fullName>
    </submittedName>
</protein>
<organism evidence="7 8">
    <name type="scientific">Vibrio sinaloensis DSM 21326</name>
    <dbReference type="NCBI Taxonomy" id="945550"/>
    <lineage>
        <taxon>Bacteria</taxon>
        <taxon>Pseudomonadati</taxon>
        <taxon>Pseudomonadota</taxon>
        <taxon>Gammaproteobacteria</taxon>
        <taxon>Vibrionales</taxon>
        <taxon>Vibrionaceae</taxon>
        <taxon>Vibrio</taxon>
        <taxon>Vibrio oreintalis group</taxon>
    </lineage>
</organism>
<dbReference type="Pfam" id="PF00155">
    <property type="entry name" value="Aminotran_1_2"/>
    <property type="match status" value="1"/>
</dbReference>
<dbReference type="GO" id="GO:0030170">
    <property type="term" value="F:pyridoxal phosphate binding"/>
    <property type="evidence" value="ECO:0007669"/>
    <property type="project" value="InterPro"/>
</dbReference>
<dbReference type="AlphaFoldDB" id="E8MBC9"/>
<keyword evidence="5" id="KW-0804">Transcription</keyword>
<dbReference type="eggNOG" id="COG1167">
    <property type="taxonomic scope" value="Bacteria"/>
</dbReference>
<dbReference type="Proteomes" id="UP000006228">
    <property type="component" value="Unassembled WGS sequence"/>
</dbReference>
<proteinExistence type="inferred from homology"/>
<dbReference type="InterPro" id="IPR000524">
    <property type="entry name" value="Tscrpt_reg_HTH_GntR"/>
</dbReference>
<dbReference type="Gene3D" id="3.40.640.10">
    <property type="entry name" value="Type I PLP-dependent aspartate aminotransferase-like (Major domain)"/>
    <property type="match status" value="1"/>
</dbReference>
<dbReference type="InterPro" id="IPR015421">
    <property type="entry name" value="PyrdxlP-dep_Trfase_major"/>
</dbReference>
<evidence type="ECO:0000256" key="5">
    <source>
        <dbReference type="ARBA" id="ARBA00023163"/>
    </source>
</evidence>
<dbReference type="PROSITE" id="PS50949">
    <property type="entry name" value="HTH_GNTR"/>
    <property type="match status" value="1"/>
</dbReference>